<dbReference type="SUPFAM" id="SSF55486">
    <property type="entry name" value="Metalloproteases ('zincins'), catalytic domain"/>
    <property type="match status" value="1"/>
</dbReference>
<dbReference type="GO" id="GO:0046872">
    <property type="term" value="F:metal ion binding"/>
    <property type="evidence" value="ECO:0007669"/>
    <property type="project" value="UniProtKB-KW"/>
</dbReference>
<dbReference type="CDD" id="cd11375">
    <property type="entry name" value="Peptidase_M54"/>
    <property type="match status" value="1"/>
</dbReference>
<evidence type="ECO:0008006" key="10">
    <source>
        <dbReference type="Google" id="ProtNLM"/>
    </source>
</evidence>
<dbReference type="RefSeq" id="WP_178932040.1">
    <property type="nucleotide sequence ID" value="NZ_JACBAZ010000002.1"/>
</dbReference>
<dbReference type="InterPro" id="IPR024079">
    <property type="entry name" value="MetalloPept_cat_dom_sf"/>
</dbReference>
<keyword evidence="7" id="KW-0732">Signal</keyword>
<comment type="cofactor">
    <cofactor evidence="1">
        <name>Zn(2+)</name>
        <dbReference type="ChEBI" id="CHEBI:29105"/>
    </cofactor>
</comment>
<name>A0A851GCQ8_9BACT</name>
<evidence type="ECO:0000256" key="1">
    <source>
        <dbReference type="ARBA" id="ARBA00001947"/>
    </source>
</evidence>
<keyword evidence="4" id="KW-0378">Hydrolase</keyword>
<sequence length="214" mass="23289">MFSLIARAVLFVLALLPPLMAQSHGAGSGKDQLVKGKSELPVVAVLPFAGFDSELTKLVVKQIKSDYAVVVKVLAVKPLPQAAYYPPRSRYRAEKLLAYLEGVAGFQYDKIIGLTHKDISTSKGEHQDWGILGLGRMGGSPCVVSTYRLRARGADEARFRERLVRVATHEIGHTFGLPHCPEPECNMRDAMGSILSVDQGDGRLCVKCKAAVSR</sequence>
<evidence type="ECO:0000256" key="5">
    <source>
        <dbReference type="ARBA" id="ARBA00022833"/>
    </source>
</evidence>
<dbReference type="Gene3D" id="3.40.390.10">
    <property type="entry name" value="Collagenase (Catalytic Domain)"/>
    <property type="match status" value="1"/>
</dbReference>
<dbReference type="EMBL" id="JACBAZ010000002">
    <property type="protein sequence ID" value="NWK55528.1"/>
    <property type="molecule type" value="Genomic_DNA"/>
</dbReference>
<dbReference type="InterPro" id="IPR012962">
    <property type="entry name" value="Pept_M54_archaemetzincn"/>
</dbReference>
<evidence type="ECO:0000313" key="9">
    <source>
        <dbReference type="Proteomes" id="UP000557872"/>
    </source>
</evidence>
<evidence type="ECO:0000256" key="7">
    <source>
        <dbReference type="SAM" id="SignalP"/>
    </source>
</evidence>
<comment type="caution">
    <text evidence="8">The sequence shown here is derived from an EMBL/GenBank/DDBJ whole genome shotgun (WGS) entry which is preliminary data.</text>
</comment>
<dbReference type="GO" id="GO:0006508">
    <property type="term" value="P:proteolysis"/>
    <property type="evidence" value="ECO:0007669"/>
    <property type="project" value="UniProtKB-KW"/>
</dbReference>
<dbReference type="Proteomes" id="UP000557872">
    <property type="component" value="Unassembled WGS sequence"/>
</dbReference>
<keyword evidence="6" id="KW-0482">Metalloprotease</keyword>
<evidence type="ECO:0000256" key="4">
    <source>
        <dbReference type="ARBA" id="ARBA00022801"/>
    </source>
</evidence>
<evidence type="ECO:0000256" key="3">
    <source>
        <dbReference type="ARBA" id="ARBA00022723"/>
    </source>
</evidence>
<feature type="signal peptide" evidence="7">
    <location>
        <begin position="1"/>
        <end position="21"/>
    </location>
</feature>
<keyword evidence="2" id="KW-0645">Protease</keyword>
<organism evidence="8 9">
    <name type="scientific">Oceaniferula marina</name>
    <dbReference type="NCBI Taxonomy" id="2748318"/>
    <lineage>
        <taxon>Bacteria</taxon>
        <taxon>Pseudomonadati</taxon>
        <taxon>Verrucomicrobiota</taxon>
        <taxon>Verrucomicrobiia</taxon>
        <taxon>Verrucomicrobiales</taxon>
        <taxon>Verrucomicrobiaceae</taxon>
        <taxon>Oceaniferula</taxon>
    </lineage>
</organism>
<dbReference type="PANTHER" id="PTHR15910:SF1">
    <property type="entry name" value="ARCHAEMETZINCIN-2"/>
    <property type="match status" value="1"/>
</dbReference>
<evidence type="ECO:0000313" key="8">
    <source>
        <dbReference type="EMBL" id="NWK55528.1"/>
    </source>
</evidence>
<dbReference type="GO" id="GO:0008237">
    <property type="term" value="F:metallopeptidase activity"/>
    <property type="evidence" value="ECO:0007669"/>
    <property type="project" value="UniProtKB-KW"/>
</dbReference>
<accession>A0A851GCQ8</accession>
<keyword evidence="9" id="KW-1185">Reference proteome</keyword>
<evidence type="ECO:0000256" key="6">
    <source>
        <dbReference type="ARBA" id="ARBA00023049"/>
    </source>
</evidence>
<dbReference type="PANTHER" id="PTHR15910">
    <property type="entry name" value="ARCHAEMETZINCIN"/>
    <property type="match status" value="1"/>
</dbReference>
<protein>
    <recommendedName>
        <fullName evidence="10">Zn-dependent protease</fullName>
    </recommendedName>
</protein>
<gene>
    <name evidence="8" type="ORF">HW115_07890</name>
</gene>
<feature type="chain" id="PRO_5032874619" description="Zn-dependent protease" evidence="7">
    <location>
        <begin position="22"/>
        <end position="214"/>
    </location>
</feature>
<dbReference type="AlphaFoldDB" id="A0A851GCQ8"/>
<proteinExistence type="predicted"/>
<keyword evidence="3" id="KW-0479">Metal-binding</keyword>
<dbReference type="Pfam" id="PF07998">
    <property type="entry name" value="Peptidase_M54"/>
    <property type="match status" value="1"/>
</dbReference>
<keyword evidence="5" id="KW-0862">Zinc</keyword>
<reference evidence="8 9" key="1">
    <citation type="submission" date="2020-07" db="EMBL/GenBank/DDBJ databases">
        <title>Roseicoccus Jingziensis gen. nov., sp. nov., isolated from coastal seawater.</title>
        <authorList>
            <person name="Feng X."/>
        </authorList>
    </citation>
    <scope>NUCLEOTIDE SEQUENCE [LARGE SCALE GENOMIC DNA]</scope>
    <source>
        <strain evidence="8 9">N1E253</strain>
    </source>
</reference>
<evidence type="ECO:0000256" key="2">
    <source>
        <dbReference type="ARBA" id="ARBA00022670"/>
    </source>
</evidence>